<organism evidence="2">
    <name type="scientific">Escherichia coli</name>
    <dbReference type="NCBI Taxonomy" id="562"/>
    <lineage>
        <taxon>Bacteria</taxon>
        <taxon>Pseudomonadati</taxon>
        <taxon>Pseudomonadota</taxon>
        <taxon>Gammaproteobacteria</taxon>
        <taxon>Enterobacterales</taxon>
        <taxon>Enterobacteriaceae</taxon>
        <taxon>Escherichia</taxon>
    </lineage>
</organism>
<proteinExistence type="predicted"/>
<evidence type="ECO:0000313" key="2">
    <source>
        <dbReference type="EMBL" id="CCC21006.1"/>
    </source>
</evidence>
<reference evidence="2" key="1">
    <citation type="submission" date="2011-06" db="EMBL/GenBank/DDBJ databases">
        <authorList>
            <person name="Zhang S."/>
        </authorList>
    </citation>
    <scope>NUCLEOTIDE SEQUENCE</scope>
    <source>
        <strain evidence="2">22R</strain>
    </source>
</reference>
<sequence length="135" mass="14303">TPAALSQPVTQSVCQPAQGKQGRQGPKTKTQHDERPAASGARCRAPSQHGVDQAAGQPAPHHAKGERLPGRRKGNELARQRLDEGPHLGAEPLQQQDPLPPTRQIEAEGYHQQRRNEAQAGDGMLAGPELAGGGQ</sequence>
<evidence type="ECO:0000256" key="1">
    <source>
        <dbReference type="SAM" id="MobiDB-lite"/>
    </source>
</evidence>
<feature type="compositionally biased region" description="Basic and acidic residues" evidence="1">
    <location>
        <begin position="63"/>
        <end position="86"/>
    </location>
</feature>
<feature type="non-terminal residue" evidence="2">
    <location>
        <position position="1"/>
    </location>
</feature>
<dbReference type="EMBL" id="FR875299">
    <property type="protein sequence ID" value="CCC21006.1"/>
    <property type="molecule type" value="Genomic_DNA"/>
</dbReference>
<keyword evidence="2" id="KW-0548">Nucleotidyltransferase</keyword>
<accession>F8LZ47</accession>
<feature type="region of interest" description="Disordered" evidence="1">
    <location>
        <begin position="1"/>
        <end position="135"/>
    </location>
</feature>
<keyword evidence="2" id="KW-0808">Transferase</keyword>
<reference evidence="2" key="2">
    <citation type="submission" date="2011-07" db="EMBL/GenBank/DDBJ databases">
        <title>Characterization of antibiotic resistance genes in surface water and E. coli in Tai-lake basin.</title>
        <authorList>
            <person name="Gu X."/>
            <person name="Han N."/>
        </authorList>
    </citation>
    <scope>NUCLEOTIDE SEQUENCE</scope>
    <source>
        <strain evidence="2">22R</strain>
    </source>
</reference>
<name>F8LZ47_ECOLX</name>
<protein>
    <submittedName>
        <fullName evidence="2">Aminoglycoside 3'-adenylyltransferase A2</fullName>
    </submittedName>
</protein>
<feature type="compositionally biased region" description="Basic and acidic residues" evidence="1">
    <location>
        <begin position="105"/>
        <end position="117"/>
    </location>
</feature>
<dbReference type="GO" id="GO:0016779">
    <property type="term" value="F:nucleotidyltransferase activity"/>
    <property type="evidence" value="ECO:0007669"/>
    <property type="project" value="UniProtKB-KW"/>
</dbReference>
<gene>
    <name evidence="2" type="primary">aadA2</name>
</gene>
<dbReference type="AlphaFoldDB" id="F8LZ47"/>